<evidence type="ECO:0000313" key="1">
    <source>
        <dbReference type="EMBL" id="EFE89840.1"/>
    </source>
</evidence>
<reference evidence="1 2" key="1">
    <citation type="submission" date="2010-02" db="EMBL/GenBank/DDBJ databases">
        <authorList>
            <person name="Weinstock G."/>
            <person name="Sodergren E."/>
            <person name="Clifton S."/>
            <person name="Fulton L."/>
            <person name="Fulton B."/>
            <person name="Courtney L."/>
            <person name="Fronick C."/>
            <person name="Harrison M."/>
            <person name="Strong C."/>
            <person name="Farmer C."/>
            <person name="Delahaunty K."/>
            <person name="Markovic C."/>
            <person name="Hall O."/>
            <person name="Minx P."/>
            <person name="Tomlinson C."/>
            <person name="Mitreva M."/>
            <person name="Nelson J."/>
            <person name="Hou S."/>
            <person name="Wollam A."/>
            <person name="Pepin K.H."/>
            <person name="Johnson M."/>
            <person name="Bhonagiri V."/>
            <person name="Zhang X."/>
            <person name="Suruliraj S."/>
            <person name="Warren W."/>
            <person name="Chinwalla A."/>
            <person name="Mardis E.R."/>
            <person name="Wilson R.K."/>
        </authorList>
    </citation>
    <scope>NUCLEOTIDE SEQUENCE [LARGE SCALE GENOMIC DNA]</scope>
    <source>
        <strain evidence="1 2">DSM 20213</strain>
    </source>
</reference>
<dbReference type="Proteomes" id="UP000003191">
    <property type="component" value="Unassembled WGS sequence"/>
</dbReference>
<dbReference type="EMBL" id="ACCG02000005">
    <property type="protein sequence ID" value="EFE89840.1"/>
    <property type="molecule type" value="Genomic_DNA"/>
</dbReference>
<accession>D4BM21</accession>
<gene>
    <name evidence="1" type="ORF">BIFBRE_03111</name>
</gene>
<evidence type="ECO:0000313" key="2">
    <source>
        <dbReference type="Proteomes" id="UP000003191"/>
    </source>
</evidence>
<dbReference type="AlphaFoldDB" id="D4BM21"/>
<name>D4BM21_BIFBR</name>
<comment type="caution">
    <text evidence="1">The sequence shown here is derived from an EMBL/GenBank/DDBJ whole genome shotgun (WGS) entry which is preliminary data.</text>
</comment>
<keyword evidence="2" id="KW-1185">Reference proteome</keyword>
<sequence>MTVKCGEREEFVGRPEQLEQFDQQQHAQAAHHNATPCVYGTFKYLDLAVMTLRQPLTQILEEAQQGLPIKAQLARLTRLWMWAMRLCSVGGMPRRLMRIRRRRH</sequence>
<dbReference type="HOGENOM" id="CLU_2244706_0_0_11"/>
<protein>
    <submittedName>
        <fullName evidence="1">Uncharacterized protein</fullName>
    </submittedName>
</protein>
<proteinExistence type="predicted"/>
<organism evidence="1 2">
    <name type="scientific">Bifidobacterium breve DSM 20213 = JCM 1192</name>
    <dbReference type="NCBI Taxonomy" id="518634"/>
    <lineage>
        <taxon>Bacteria</taxon>
        <taxon>Bacillati</taxon>
        <taxon>Actinomycetota</taxon>
        <taxon>Actinomycetes</taxon>
        <taxon>Bifidobacteriales</taxon>
        <taxon>Bifidobacteriaceae</taxon>
        <taxon>Bifidobacterium</taxon>
    </lineage>
</organism>